<dbReference type="Pfam" id="PF11341">
    <property type="entry name" value="DUF3143"/>
    <property type="match status" value="1"/>
</dbReference>
<dbReference type="PANTHER" id="PTHR35765:SF2">
    <property type="entry name" value="OS05G0569200 PROTEIN"/>
    <property type="match status" value="1"/>
</dbReference>
<evidence type="ECO:0008006" key="3">
    <source>
        <dbReference type="Google" id="ProtNLM"/>
    </source>
</evidence>
<keyword evidence="2" id="KW-1185">Reference proteome</keyword>
<dbReference type="EMBL" id="MLAW01000032">
    <property type="protein sequence ID" value="OJJ24391.1"/>
    <property type="molecule type" value="Genomic_DNA"/>
</dbReference>
<dbReference type="Proteomes" id="UP000183940">
    <property type="component" value="Unassembled WGS sequence"/>
</dbReference>
<protein>
    <recommendedName>
        <fullName evidence="3">DUF3143 domain-containing protein</fullName>
    </recommendedName>
</protein>
<dbReference type="InterPro" id="IPR021489">
    <property type="entry name" value="DUF3143"/>
</dbReference>
<proteinExistence type="predicted"/>
<evidence type="ECO:0000313" key="1">
    <source>
        <dbReference type="EMBL" id="OJJ24391.1"/>
    </source>
</evidence>
<organism evidence="1 2">
    <name type="scientific">Roseofilum reptotaenium AO1-A</name>
    <dbReference type="NCBI Taxonomy" id="1925591"/>
    <lineage>
        <taxon>Bacteria</taxon>
        <taxon>Bacillati</taxon>
        <taxon>Cyanobacteriota</taxon>
        <taxon>Cyanophyceae</taxon>
        <taxon>Desertifilales</taxon>
        <taxon>Desertifilaceae</taxon>
        <taxon>Roseofilum</taxon>
    </lineage>
</organism>
<dbReference type="PANTHER" id="PTHR35765">
    <property type="entry name" value="OS05G0569200 PROTEIN"/>
    <property type="match status" value="1"/>
</dbReference>
<evidence type="ECO:0000313" key="2">
    <source>
        <dbReference type="Proteomes" id="UP000183940"/>
    </source>
</evidence>
<dbReference type="STRING" id="1925591.BI308_17045"/>
<name>A0A1L9QNZ3_9CYAN</name>
<dbReference type="AlphaFoldDB" id="A0A1L9QNZ3"/>
<accession>A0A1L9QNZ3</accession>
<comment type="caution">
    <text evidence="1">The sequence shown here is derived from an EMBL/GenBank/DDBJ whole genome shotgun (WGS) entry which is preliminary data.</text>
</comment>
<sequence length="90" mass="10386">MSLPTSDTPLYNHPLPQIEQWLSQLGGQQDREELHCWRLKHDSWIAQIYLETEQLIVCYLNAASDGSNIQRAFKYSLSRQDIQDAVLDGP</sequence>
<reference evidence="1" key="1">
    <citation type="submission" date="2016-10" db="EMBL/GenBank/DDBJ databases">
        <title>CRISPR-Cas defence system in Roseofilum reptotaenium: evidence of a bacteriophage-cyanobacterium arms race in the coral black band disease.</title>
        <authorList>
            <person name="Buerger P."/>
            <person name="Wood-Charlson E.M."/>
            <person name="Weynberg K.D."/>
            <person name="Willis B."/>
            <person name="Van Oppen M.J."/>
        </authorList>
    </citation>
    <scope>NUCLEOTIDE SEQUENCE [LARGE SCALE GENOMIC DNA]</scope>
    <source>
        <strain evidence="1">AO1-A</strain>
    </source>
</reference>
<gene>
    <name evidence="1" type="ORF">BI308_17045</name>
</gene>